<evidence type="ECO:0000259" key="5">
    <source>
        <dbReference type="Pfam" id="PF25876"/>
    </source>
</evidence>
<comment type="similarity">
    <text evidence="1">Belongs to the membrane fusion protein (MFP) (TC 8.A.1) family.</text>
</comment>
<reference evidence="6 7" key="1">
    <citation type="submission" date="2018-10" db="EMBL/GenBank/DDBJ databases">
        <title>Genomic Encyclopedia of Archaeal and Bacterial Type Strains, Phase II (KMG-II): from individual species to whole genera.</title>
        <authorList>
            <person name="Goeker M."/>
        </authorList>
    </citation>
    <scope>NUCLEOTIDE SEQUENCE [LARGE SCALE GENOMIC DNA]</scope>
    <source>
        <strain evidence="6 7">DSM 25217</strain>
    </source>
</reference>
<keyword evidence="7" id="KW-1185">Reference proteome</keyword>
<dbReference type="AlphaFoldDB" id="A0A3M0CFY2"/>
<dbReference type="Gene3D" id="2.40.420.20">
    <property type="match status" value="1"/>
</dbReference>
<comment type="caution">
    <text evidence="6">The sequence shown here is derived from an EMBL/GenBank/DDBJ whole genome shotgun (WGS) entry which is preliminary data.</text>
</comment>
<feature type="region of interest" description="Disordered" evidence="3">
    <location>
        <begin position="1"/>
        <end position="35"/>
    </location>
</feature>
<keyword evidence="4" id="KW-1133">Transmembrane helix</keyword>
<feature type="compositionally biased region" description="Polar residues" evidence="3">
    <location>
        <begin position="1"/>
        <end position="13"/>
    </location>
</feature>
<evidence type="ECO:0000256" key="1">
    <source>
        <dbReference type="ARBA" id="ARBA00009477"/>
    </source>
</evidence>
<organism evidence="6 7">
    <name type="scientific">Eilatimonas milleporae</name>
    <dbReference type="NCBI Taxonomy" id="911205"/>
    <lineage>
        <taxon>Bacteria</taxon>
        <taxon>Pseudomonadati</taxon>
        <taxon>Pseudomonadota</taxon>
        <taxon>Alphaproteobacteria</taxon>
        <taxon>Kordiimonadales</taxon>
        <taxon>Kordiimonadaceae</taxon>
        <taxon>Eilatimonas</taxon>
    </lineage>
</organism>
<evidence type="ECO:0000256" key="3">
    <source>
        <dbReference type="SAM" id="MobiDB-lite"/>
    </source>
</evidence>
<dbReference type="GO" id="GO:0015562">
    <property type="term" value="F:efflux transmembrane transporter activity"/>
    <property type="evidence" value="ECO:0007669"/>
    <property type="project" value="TreeGrafter"/>
</dbReference>
<evidence type="ECO:0000313" key="6">
    <source>
        <dbReference type="EMBL" id="RMB07727.1"/>
    </source>
</evidence>
<proteinExistence type="inferred from homology"/>
<feature type="coiled-coil region" evidence="2">
    <location>
        <begin position="148"/>
        <end position="213"/>
    </location>
</feature>
<dbReference type="GO" id="GO:1990281">
    <property type="term" value="C:efflux pump complex"/>
    <property type="evidence" value="ECO:0007669"/>
    <property type="project" value="TreeGrafter"/>
</dbReference>
<dbReference type="RefSeq" id="WP_170163730.1">
    <property type="nucleotide sequence ID" value="NZ_REFR01000011.1"/>
</dbReference>
<name>A0A3M0CFY2_9PROT</name>
<keyword evidence="4" id="KW-0472">Membrane</keyword>
<gene>
    <name evidence="6" type="ORF">BXY39_1815</name>
</gene>
<dbReference type="Gene3D" id="2.40.30.170">
    <property type="match status" value="1"/>
</dbReference>
<evidence type="ECO:0000256" key="2">
    <source>
        <dbReference type="SAM" id="Coils"/>
    </source>
</evidence>
<dbReference type="InterPro" id="IPR006143">
    <property type="entry name" value="RND_pump_MFP"/>
</dbReference>
<feature type="domain" description="Multidrug resistance protein MdtA-like alpha-helical hairpin" evidence="5">
    <location>
        <begin position="148"/>
        <end position="215"/>
    </location>
</feature>
<dbReference type="Gene3D" id="1.10.287.470">
    <property type="entry name" value="Helix hairpin bin"/>
    <property type="match status" value="1"/>
</dbReference>
<keyword evidence="2" id="KW-0175">Coiled coil</keyword>
<dbReference type="PANTHER" id="PTHR30469">
    <property type="entry name" value="MULTIDRUG RESISTANCE PROTEIN MDTA"/>
    <property type="match status" value="1"/>
</dbReference>
<dbReference type="SUPFAM" id="SSF111369">
    <property type="entry name" value="HlyD-like secretion proteins"/>
    <property type="match status" value="1"/>
</dbReference>
<dbReference type="Gene3D" id="2.40.50.100">
    <property type="match status" value="1"/>
</dbReference>
<dbReference type="EMBL" id="REFR01000011">
    <property type="protein sequence ID" value="RMB07727.1"/>
    <property type="molecule type" value="Genomic_DNA"/>
</dbReference>
<dbReference type="PANTHER" id="PTHR30469:SF11">
    <property type="entry name" value="BLL4320 PROTEIN"/>
    <property type="match status" value="1"/>
</dbReference>
<accession>A0A3M0CFY2</accession>
<evidence type="ECO:0000313" key="7">
    <source>
        <dbReference type="Proteomes" id="UP000271227"/>
    </source>
</evidence>
<keyword evidence="4" id="KW-0812">Transmembrane</keyword>
<dbReference type="Proteomes" id="UP000271227">
    <property type="component" value="Unassembled WGS sequence"/>
</dbReference>
<dbReference type="InterPro" id="IPR058624">
    <property type="entry name" value="MdtA-like_HH"/>
</dbReference>
<feature type="compositionally biased region" description="Gly residues" evidence="3">
    <location>
        <begin position="22"/>
        <end position="35"/>
    </location>
</feature>
<dbReference type="NCBIfam" id="TIGR01730">
    <property type="entry name" value="RND_mfp"/>
    <property type="match status" value="1"/>
</dbReference>
<dbReference type="InParanoid" id="A0A3M0CFY2"/>
<dbReference type="Pfam" id="PF25876">
    <property type="entry name" value="HH_MFP_RND"/>
    <property type="match status" value="1"/>
</dbReference>
<feature type="transmembrane region" description="Helical" evidence="4">
    <location>
        <begin position="45"/>
        <end position="67"/>
    </location>
</feature>
<sequence length="435" mass="46149">MTEPTFQQTSASVSPPRAAIPGGKGSRGGQGGQNGGYPGGLRARILTVLPILAIAGAIFLASTFLHWRAAATAPSGAEPMPVQAETVVWQDSFRVAERFAGQLEPRQRTALAFERPGLITRVTVEEGDRVAAGDVIARLDTQLLDAALERTEAQIARITADLELARLTAARQRDLADQGHSSQQRYDEARLAVSSLQAQLAELEAAARSTRIDLDKSVLTAPFDGMVAARYLDDGAVLNAGTAVIDLLETGLAHVRIGLSSSAARALAGGAEPRLSVGGRPLAARLISIRPDIDPATRTRDALFEAVLPSMETPGEASGTGGFDRVAFGEIADLILMRREEKRGIWLPVTALKEGGKGVWTVFVVDPRAETPVVAVEAVEILHTDGNRVYVRGTIPDNMAVIPEGLQRVTPGQQVRLLPAQRSVATHTGQPGTDR</sequence>
<protein>
    <submittedName>
        <fullName evidence="6">RND family efflux transporter MFP subunit</fullName>
    </submittedName>
</protein>
<evidence type="ECO:0000256" key="4">
    <source>
        <dbReference type="SAM" id="Phobius"/>
    </source>
</evidence>